<evidence type="ECO:0000256" key="2">
    <source>
        <dbReference type="ARBA" id="ARBA00022741"/>
    </source>
</evidence>
<dbReference type="Proteomes" id="UP000472240">
    <property type="component" value="Chromosome 13"/>
</dbReference>
<keyword evidence="3 4" id="KW-0418">Kinase</keyword>
<reference evidence="6 7" key="1">
    <citation type="journal article" date="2015" name="Annu Rev Anim Biosci">
        <title>The Genome 10K Project: a way forward.</title>
        <authorList>
            <person name="Koepfli K.P."/>
            <person name="Paten B."/>
            <person name="O'Brien S.J."/>
            <person name="Koepfli K.P."/>
            <person name="Paten B."/>
            <person name="Antunes A."/>
            <person name="Belov K."/>
            <person name="Bustamante C."/>
            <person name="Castoe T.A."/>
            <person name="Clawson H."/>
            <person name="Crawford A.J."/>
            <person name="Diekhans M."/>
            <person name="Distel D."/>
            <person name="Durbin R."/>
            <person name="Earl D."/>
            <person name="Fujita M.K."/>
            <person name="Gamble T."/>
            <person name="Georges A."/>
            <person name="Gemmell N."/>
            <person name="Gilbert M.T."/>
            <person name="Graves J.M."/>
            <person name="Green R.E."/>
            <person name="Hickey G."/>
            <person name="Jarvis E.D."/>
            <person name="Johnson W."/>
            <person name="Komissarov A."/>
            <person name="Korf I."/>
            <person name="Kuhn R."/>
            <person name="Larkin D.M."/>
            <person name="Lewin H."/>
            <person name="Lopez J.V."/>
            <person name="Ma J."/>
            <person name="Marques-Bonet T."/>
            <person name="Miller W."/>
            <person name="Murphy R."/>
            <person name="Pevzner P."/>
            <person name="Shapiro B."/>
            <person name="Steiner C."/>
            <person name="Tamazian G."/>
            <person name="Venkatesh B."/>
            <person name="Wang J."/>
            <person name="Wayne R."/>
            <person name="Wiley E."/>
            <person name="Yang H."/>
            <person name="Zhang G."/>
            <person name="Haussler D."/>
            <person name="Ryder O."/>
            <person name="O'Brien S.J."/>
        </authorList>
    </citation>
    <scope>NUCLEOTIDE SEQUENCE</scope>
</reference>
<dbReference type="PRINTS" id="PR00094">
    <property type="entry name" value="ADENYLTKNASE"/>
</dbReference>
<dbReference type="GO" id="GO:0005524">
    <property type="term" value="F:ATP binding"/>
    <property type="evidence" value="ECO:0007669"/>
    <property type="project" value="InterPro"/>
</dbReference>
<keyword evidence="7" id="KW-1185">Reference proteome</keyword>
<accession>A0A671F6Q7</accession>
<dbReference type="GO" id="GO:0006139">
    <property type="term" value="P:nucleobase-containing compound metabolic process"/>
    <property type="evidence" value="ECO:0007669"/>
    <property type="project" value="InterPro"/>
</dbReference>
<comment type="similarity">
    <text evidence="4">Belongs to the adenylate kinase family.</text>
</comment>
<evidence type="ECO:0000256" key="1">
    <source>
        <dbReference type="ARBA" id="ARBA00022679"/>
    </source>
</evidence>
<evidence type="ECO:0000313" key="7">
    <source>
        <dbReference type="Proteomes" id="UP000472240"/>
    </source>
</evidence>
<dbReference type="GO" id="GO:0019205">
    <property type="term" value="F:nucleobase-containing compound kinase activity"/>
    <property type="evidence" value="ECO:0007669"/>
    <property type="project" value="InterPro"/>
</dbReference>
<reference evidence="7" key="3">
    <citation type="submission" date="2018-12" db="EMBL/GenBank/DDBJ databases">
        <title>G10K-VGP greater horseshoe bat female genome, primary haplotype.</title>
        <authorList>
            <person name="Teeling E."/>
            <person name="Myers G."/>
            <person name="Vernes S."/>
            <person name="Pippel M."/>
            <person name="Winkler S."/>
            <person name="Fedrigo O."/>
            <person name="Rhie A."/>
            <person name="Koren S."/>
            <person name="Phillippy A."/>
            <person name="Lewin H."/>
            <person name="Damas J."/>
            <person name="Howe K."/>
            <person name="Mountcastle J."/>
            <person name="Jarvis E.D."/>
        </authorList>
    </citation>
    <scope>NUCLEOTIDE SEQUENCE [LARGE SCALE GENOMIC DNA]</scope>
</reference>
<dbReference type="AlphaFoldDB" id="A0A671F6Q7"/>
<sequence length="179" mass="19928">MAPNVPAAEPAQGVLKISVHAAGAFWAWQAYPHTHIGPKLLCLPFGYWDMLRAMVASGSELGKKLKATVDARKLVIDEMVVECIGKNLDTCPYKNLFPLDGFPQTARQAEMLDDLMEKRKEKLDSVSEFHIPDSLHPSNRPGEIHHRSPPPSPHTHHTPIHLLPRHSALRCWAEGRAGE</sequence>
<dbReference type="Ensembl" id="ENSRFET00010021148.1">
    <property type="protein sequence ID" value="ENSRFEP00010019433.1"/>
    <property type="gene ID" value="ENSRFEG00010013057.1"/>
</dbReference>
<dbReference type="Pfam" id="PF00406">
    <property type="entry name" value="ADK"/>
    <property type="match status" value="1"/>
</dbReference>
<evidence type="ECO:0000256" key="3">
    <source>
        <dbReference type="ARBA" id="ARBA00022777"/>
    </source>
</evidence>
<name>A0A671F6Q7_RHIFE</name>
<dbReference type="InterPro" id="IPR027417">
    <property type="entry name" value="P-loop_NTPase"/>
</dbReference>
<reference evidence="6" key="5">
    <citation type="submission" date="2025-09" db="UniProtKB">
        <authorList>
            <consortium name="Ensembl"/>
        </authorList>
    </citation>
    <scope>IDENTIFICATION</scope>
</reference>
<feature type="region of interest" description="Disordered" evidence="5">
    <location>
        <begin position="128"/>
        <end position="160"/>
    </location>
</feature>
<dbReference type="Gene3D" id="3.40.50.300">
    <property type="entry name" value="P-loop containing nucleotide triphosphate hydrolases"/>
    <property type="match status" value="1"/>
</dbReference>
<protein>
    <submittedName>
        <fullName evidence="6">Uncharacterized protein</fullName>
    </submittedName>
</protein>
<dbReference type="InterPro" id="IPR000850">
    <property type="entry name" value="Adenylat/UMP-CMP_kin"/>
</dbReference>
<reference evidence="6 7" key="2">
    <citation type="journal article" date="2018" name="Annu Rev Anim Biosci">
        <title>Bat Biology, Genomes, and the Bat1K Project: To Generate Chromosome-Level Genomes for All Living Bat Species.</title>
        <authorList>
            <person name="Teeling E.C."/>
            <person name="Vernes S.C."/>
            <person name="Davalos L.M."/>
            <person name="Ray D.A."/>
            <person name="Gilbert M.T.P."/>
            <person name="Myers E."/>
        </authorList>
    </citation>
    <scope>NUCLEOTIDE SEQUENCE</scope>
</reference>
<dbReference type="PANTHER" id="PTHR23359">
    <property type="entry name" value="NUCLEOTIDE KINASE"/>
    <property type="match status" value="1"/>
</dbReference>
<proteinExistence type="inferred from homology"/>
<reference evidence="6" key="4">
    <citation type="submission" date="2025-08" db="UniProtKB">
        <authorList>
            <consortium name="Ensembl"/>
        </authorList>
    </citation>
    <scope>IDENTIFICATION</scope>
</reference>
<keyword evidence="1 4" id="KW-0808">Transferase</keyword>
<dbReference type="GeneTree" id="ENSGT00940000154576"/>
<evidence type="ECO:0000256" key="5">
    <source>
        <dbReference type="SAM" id="MobiDB-lite"/>
    </source>
</evidence>
<dbReference type="SUPFAM" id="SSF52540">
    <property type="entry name" value="P-loop containing nucleoside triphosphate hydrolases"/>
    <property type="match status" value="1"/>
</dbReference>
<keyword evidence="2" id="KW-0547">Nucleotide-binding</keyword>
<evidence type="ECO:0000256" key="4">
    <source>
        <dbReference type="RuleBase" id="RU003330"/>
    </source>
</evidence>
<dbReference type="InParanoid" id="A0A671F6Q7"/>
<organism evidence="6 7">
    <name type="scientific">Rhinolophus ferrumequinum</name>
    <name type="common">Greater horseshoe bat</name>
    <dbReference type="NCBI Taxonomy" id="59479"/>
    <lineage>
        <taxon>Eukaryota</taxon>
        <taxon>Metazoa</taxon>
        <taxon>Chordata</taxon>
        <taxon>Craniata</taxon>
        <taxon>Vertebrata</taxon>
        <taxon>Euteleostomi</taxon>
        <taxon>Mammalia</taxon>
        <taxon>Eutheria</taxon>
        <taxon>Laurasiatheria</taxon>
        <taxon>Chiroptera</taxon>
        <taxon>Yinpterochiroptera</taxon>
        <taxon>Rhinolophoidea</taxon>
        <taxon>Rhinolophidae</taxon>
        <taxon>Rhinolophinae</taxon>
        <taxon>Rhinolophus</taxon>
    </lineage>
</organism>
<evidence type="ECO:0000313" key="6">
    <source>
        <dbReference type="Ensembl" id="ENSRFEP00010019433.1"/>
    </source>
</evidence>